<dbReference type="PROSITE" id="PS00139">
    <property type="entry name" value="THIOL_PROTEASE_CYS"/>
    <property type="match status" value="1"/>
</dbReference>
<evidence type="ECO:0000256" key="2">
    <source>
        <dbReference type="ARBA" id="ARBA00022801"/>
    </source>
</evidence>
<name>A0A1M5A0S9_9BACT</name>
<accession>A0A1M5A0S9</accession>
<evidence type="ECO:0000256" key="4">
    <source>
        <dbReference type="PIRNR" id="PIRNR005700"/>
    </source>
</evidence>
<feature type="active site" evidence="5">
    <location>
        <position position="361"/>
    </location>
</feature>
<organism evidence="7 8">
    <name type="scientific">Mariniphaga anaerophila</name>
    <dbReference type="NCBI Taxonomy" id="1484053"/>
    <lineage>
        <taxon>Bacteria</taxon>
        <taxon>Pseudomonadati</taxon>
        <taxon>Bacteroidota</taxon>
        <taxon>Bacteroidia</taxon>
        <taxon>Marinilabiliales</taxon>
        <taxon>Prolixibacteraceae</taxon>
        <taxon>Mariniphaga</taxon>
    </lineage>
</organism>
<dbReference type="GO" id="GO:0009636">
    <property type="term" value="P:response to toxic substance"/>
    <property type="evidence" value="ECO:0007669"/>
    <property type="project" value="TreeGrafter"/>
</dbReference>
<keyword evidence="2 4" id="KW-0378">Hydrolase</keyword>
<dbReference type="STRING" id="1484053.SAMN05444274_104137"/>
<dbReference type="PANTHER" id="PTHR10363:SF2">
    <property type="entry name" value="BLEOMYCIN HYDROLASE"/>
    <property type="match status" value="1"/>
</dbReference>
<evidence type="ECO:0000256" key="5">
    <source>
        <dbReference type="PIRSR" id="PIRSR005700-1"/>
    </source>
</evidence>
<dbReference type="Proteomes" id="UP000184164">
    <property type="component" value="Unassembled WGS sequence"/>
</dbReference>
<dbReference type="Gene3D" id="3.90.70.10">
    <property type="entry name" value="Cysteine proteinases"/>
    <property type="match status" value="1"/>
</dbReference>
<dbReference type="PANTHER" id="PTHR10363">
    <property type="entry name" value="BLEOMYCIN HYDROLASE"/>
    <property type="match status" value="1"/>
</dbReference>
<evidence type="ECO:0000256" key="6">
    <source>
        <dbReference type="SAM" id="SignalP"/>
    </source>
</evidence>
<comment type="similarity">
    <text evidence="4">Belongs to the peptidase C1 family.</text>
</comment>
<sequence length="404" mass="46384">MRISSINILAAFFVVSFSLPAIAGDEVKKEKKEAWKFEDVISLPATPVEDQHRSGTCWSFSGLSFLESEMIRLGKPEVNLSEMYTVWHTYAEKATKHVRLHGNLNFSAGGAFHDVTNMIAKYGAVPESVYDGLKYGEDKHVHGEMDRVLREYVDAVIENKNRKLSTAWHDAFTQILDTYLGELPQKFEYEGKSYTPMSFADNYMGLNMDDYVEITSYTHHPFYSKFILEIPDNWSWDEMYNVPLDEFEEIIDYSLNNGFTIAWAADVSEKGFVSGNKGVAVLPAAPQTDMSDAEISRWEALPERERENELYKLDKPVPELKVDQEMRQIAFDNFQTTDDHGMHIIGTAVDRDGNTFYKVKNSWGEYNKFDGYFYASKPYVKYKTMCIMVHKDAIPPGIREKLNL</sequence>
<dbReference type="GO" id="GO:0005737">
    <property type="term" value="C:cytoplasm"/>
    <property type="evidence" value="ECO:0007669"/>
    <property type="project" value="TreeGrafter"/>
</dbReference>
<dbReference type="GO" id="GO:0070005">
    <property type="term" value="F:cysteine-type aminopeptidase activity"/>
    <property type="evidence" value="ECO:0007669"/>
    <property type="project" value="InterPro"/>
</dbReference>
<keyword evidence="6" id="KW-0732">Signal</keyword>
<proteinExistence type="inferred from homology"/>
<feature type="active site" evidence="5">
    <location>
        <position position="57"/>
    </location>
</feature>
<keyword evidence="8" id="KW-1185">Reference proteome</keyword>
<evidence type="ECO:0000256" key="3">
    <source>
        <dbReference type="ARBA" id="ARBA00022807"/>
    </source>
</evidence>
<dbReference type="GO" id="GO:0043418">
    <property type="term" value="P:homocysteine catabolic process"/>
    <property type="evidence" value="ECO:0007669"/>
    <property type="project" value="TreeGrafter"/>
</dbReference>
<dbReference type="GO" id="GO:0006508">
    <property type="term" value="P:proteolysis"/>
    <property type="evidence" value="ECO:0007669"/>
    <property type="project" value="UniProtKB-KW"/>
</dbReference>
<keyword evidence="1 4" id="KW-0645">Protease</keyword>
<dbReference type="OrthoDB" id="9814054at2"/>
<dbReference type="Pfam" id="PF03051">
    <property type="entry name" value="Peptidase_C1_2"/>
    <property type="match status" value="2"/>
</dbReference>
<dbReference type="EMBL" id="FQUM01000004">
    <property type="protein sequence ID" value="SHF23868.1"/>
    <property type="molecule type" value="Genomic_DNA"/>
</dbReference>
<dbReference type="PIRSF" id="PIRSF005700">
    <property type="entry name" value="PepC"/>
    <property type="match status" value="1"/>
</dbReference>
<reference evidence="7 8" key="1">
    <citation type="submission" date="2016-11" db="EMBL/GenBank/DDBJ databases">
        <authorList>
            <person name="Jaros S."/>
            <person name="Januszkiewicz K."/>
            <person name="Wedrychowicz H."/>
        </authorList>
    </citation>
    <scope>NUCLEOTIDE SEQUENCE [LARGE SCALE GENOMIC DNA]</scope>
    <source>
        <strain evidence="7 8">DSM 26910</strain>
    </source>
</reference>
<evidence type="ECO:0000256" key="1">
    <source>
        <dbReference type="ARBA" id="ARBA00022670"/>
    </source>
</evidence>
<dbReference type="SUPFAM" id="SSF54001">
    <property type="entry name" value="Cysteine proteinases"/>
    <property type="match status" value="1"/>
</dbReference>
<dbReference type="InterPro" id="IPR038765">
    <property type="entry name" value="Papain-like_cys_pep_sf"/>
</dbReference>
<protein>
    <recommendedName>
        <fullName evidence="4">Aminopeptidase</fullName>
    </recommendedName>
</protein>
<dbReference type="InterPro" id="IPR004134">
    <property type="entry name" value="Peptidase_C1B"/>
</dbReference>
<dbReference type="RefSeq" id="WP_073001131.1">
    <property type="nucleotide sequence ID" value="NZ_FQUM01000004.1"/>
</dbReference>
<keyword evidence="4" id="KW-0031">Aminopeptidase</keyword>
<evidence type="ECO:0000313" key="8">
    <source>
        <dbReference type="Proteomes" id="UP000184164"/>
    </source>
</evidence>
<feature type="signal peptide" evidence="6">
    <location>
        <begin position="1"/>
        <end position="23"/>
    </location>
</feature>
<dbReference type="InterPro" id="IPR000169">
    <property type="entry name" value="Pept_cys_AS"/>
</dbReference>
<feature type="active site" evidence="5">
    <location>
        <position position="340"/>
    </location>
</feature>
<evidence type="ECO:0000313" key="7">
    <source>
        <dbReference type="EMBL" id="SHF23868.1"/>
    </source>
</evidence>
<keyword evidence="3 4" id="KW-0788">Thiol protease</keyword>
<gene>
    <name evidence="7" type="ORF">SAMN05444274_104137</name>
</gene>
<dbReference type="AlphaFoldDB" id="A0A1M5A0S9"/>
<feature type="chain" id="PRO_5012341221" description="Aminopeptidase" evidence="6">
    <location>
        <begin position="24"/>
        <end position="404"/>
    </location>
</feature>